<keyword evidence="5 6" id="KW-0676">Redox-active center</keyword>
<comment type="subcellular location">
    <subcellularLocation>
        <location evidence="6">Cytoplasm</location>
    </subcellularLocation>
</comment>
<dbReference type="HAMAP" id="MF_00117">
    <property type="entry name" value="HslO"/>
    <property type="match status" value="1"/>
</dbReference>
<dbReference type="Proteomes" id="UP000673975">
    <property type="component" value="Unassembled WGS sequence"/>
</dbReference>
<dbReference type="GO" id="GO:0042026">
    <property type="term" value="P:protein refolding"/>
    <property type="evidence" value="ECO:0007669"/>
    <property type="project" value="TreeGrafter"/>
</dbReference>
<evidence type="ECO:0000256" key="5">
    <source>
        <dbReference type="ARBA" id="ARBA00023284"/>
    </source>
</evidence>
<dbReference type="PANTHER" id="PTHR30111:SF1">
    <property type="entry name" value="33 KDA CHAPERONIN"/>
    <property type="match status" value="1"/>
</dbReference>
<name>A0A8J7UW05_9BACT</name>
<comment type="similarity">
    <text evidence="6">Belongs to the HSP33 family.</text>
</comment>
<comment type="caution">
    <text evidence="7">The sequence shown here is derived from an EMBL/GenBank/DDBJ whole genome shotgun (WGS) entry which is preliminary data.</text>
</comment>
<dbReference type="PIRSF" id="PIRSF005261">
    <property type="entry name" value="Heat_shock_Hsp33"/>
    <property type="match status" value="1"/>
</dbReference>
<sequence length="298" mass="32875">MNKEEFKHRDRLLKAISENGHYRIIVVKTTEIVRTARNNHNLSLLPTVLLGRTLTAALLLASNLKGEERIQIKLQGNGPVGSVTAEATSHGEVRGYVASPDAALDLANNEKLGDGIGIGLMTVSKVLYNKARPVTGTVDLVRGNVNEDLAHYLLQSEQVPSAVSLDVALDEHGDVAHAGGVLVQAMPGAEQEETERIENNIRHMPQIGEQLQSTYLDGILATVSEGMPVRELDRYPVDFFCRCSRERFQKSLALVNPDDLLKMNAETEELVCHYCGERYEFSGEEIEAIAHKAKLRQN</sequence>
<dbReference type="InterPro" id="IPR000397">
    <property type="entry name" value="Heat_shock_Hsp33"/>
</dbReference>
<dbReference type="Gene3D" id="3.90.1280.10">
    <property type="entry name" value="HSP33 redox switch-like"/>
    <property type="match status" value="1"/>
</dbReference>
<keyword evidence="4 6" id="KW-0143">Chaperone</keyword>
<keyword evidence="2 6" id="KW-0862">Zinc</keyword>
<gene>
    <name evidence="6 7" type="primary">hslO</name>
    <name evidence="7" type="ORF">NATSA_03440</name>
</gene>
<feature type="disulfide bond" description="Redox-active" evidence="6">
    <location>
        <begin position="241"/>
        <end position="243"/>
    </location>
</feature>
<dbReference type="RefSeq" id="WP_210510430.1">
    <property type="nucleotide sequence ID" value="NZ_JAFIDN010000002.1"/>
</dbReference>
<evidence type="ECO:0000313" key="7">
    <source>
        <dbReference type="EMBL" id="MBP3191709.1"/>
    </source>
</evidence>
<evidence type="ECO:0000313" key="8">
    <source>
        <dbReference type="Proteomes" id="UP000673975"/>
    </source>
</evidence>
<accession>A0A8J7UW05</accession>
<keyword evidence="3 6" id="KW-1015">Disulfide bond</keyword>
<dbReference type="NCBIfam" id="NF001033">
    <property type="entry name" value="PRK00114.1"/>
    <property type="match status" value="1"/>
</dbReference>
<evidence type="ECO:0000256" key="6">
    <source>
        <dbReference type="HAMAP-Rule" id="MF_00117"/>
    </source>
</evidence>
<dbReference type="CDD" id="cd00498">
    <property type="entry name" value="Hsp33"/>
    <property type="match status" value="1"/>
</dbReference>
<feature type="disulfide bond" description="Redox-active" evidence="6">
    <location>
        <begin position="272"/>
        <end position="275"/>
    </location>
</feature>
<comment type="PTM">
    <text evidence="6">Under oxidizing conditions two disulfide bonds are formed involving the reactive cysteines. Under reducing conditions zinc is bound to the reactive cysteines and the protein is inactive.</text>
</comment>
<proteinExistence type="inferred from homology"/>
<dbReference type="Gene3D" id="3.55.30.10">
    <property type="entry name" value="Hsp33 domain"/>
    <property type="match status" value="1"/>
</dbReference>
<evidence type="ECO:0000256" key="4">
    <source>
        <dbReference type="ARBA" id="ARBA00023186"/>
    </source>
</evidence>
<evidence type="ECO:0000256" key="2">
    <source>
        <dbReference type="ARBA" id="ARBA00022833"/>
    </source>
</evidence>
<dbReference type="SUPFAM" id="SSF64397">
    <property type="entry name" value="Hsp33 domain"/>
    <property type="match status" value="1"/>
</dbReference>
<dbReference type="GO" id="GO:0005737">
    <property type="term" value="C:cytoplasm"/>
    <property type="evidence" value="ECO:0007669"/>
    <property type="project" value="UniProtKB-SubCell"/>
</dbReference>
<dbReference type="GO" id="GO:0051082">
    <property type="term" value="F:unfolded protein binding"/>
    <property type="evidence" value="ECO:0007669"/>
    <property type="project" value="UniProtKB-UniRule"/>
</dbReference>
<dbReference type="SUPFAM" id="SSF118352">
    <property type="entry name" value="HSP33 redox switch-like"/>
    <property type="match status" value="1"/>
</dbReference>
<keyword evidence="1 6" id="KW-0963">Cytoplasm</keyword>
<reference evidence="7" key="1">
    <citation type="submission" date="2021-02" db="EMBL/GenBank/DDBJ databases">
        <title>Natronogracilivirga saccharolytica gen. nov. sp. nov. a new anaerobic, haloalkiliphilic carbohydrate-fermenting bacterium from soda lake and proposing of Cyclonatronumiaceae fam. nov. in the phylum Balneolaeota.</title>
        <authorList>
            <person name="Zhilina T.N."/>
            <person name="Sorokin D.Y."/>
            <person name="Zavarzina D.G."/>
            <person name="Toshchakov S.V."/>
            <person name="Kublanov I.V."/>
        </authorList>
    </citation>
    <scope>NUCLEOTIDE SEQUENCE</scope>
    <source>
        <strain evidence="7">Z-1702</strain>
    </source>
</reference>
<evidence type="ECO:0000256" key="3">
    <source>
        <dbReference type="ARBA" id="ARBA00023157"/>
    </source>
</evidence>
<evidence type="ECO:0000256" key="1">
    <source>
        <dbReference type="ARBA" id="ARBA00022490"/>
    </source>
</evidence>
<dbReference type="InterPro" id="IPR016154">
    <property type="entry name" value="Heat_shock_Hsp33_C"/>
</dbReference>
<protein>
    <recommendedName>
        <fullName evidence="6">33 kDa chaperonin</fullName>
    </recommendedName>
    <alternativeName>
        <fullName evidence="6">Heat shock protein 33 homolog</fullName>
        <shortName evidence="6">HSP33</shortName>
    </alternativeName>
</protein>
<dbReference type="AlphaFoldDB" id="A0A8J7UW05"/>
<dbReference type="GO" id="GO:0044183">
    <property type="term" value="F:protein folding chaperone"/>
    <property type="evidence" value="ECO:0007669"/>
    <property type="project" value="TreeGrafter"/>
</dbReference>
<dbReference type="EMBL" id="JAFIDN010000002">
    <property type="protein sequence ID" value="MBP3191709.1"/>
    <property type="molecule type" value="Genomic_DNA"/>
</dbReference>
<keyword evidence="8" id="KW-1185">Reference proteome</keyword>
<dbReference type="PANTHER" id="PTHR30111">
    <property type="entry name" value="33 KDA CHAPERONIN"/>
    <property type="match status" value="1"/>
</dbReference>
<dbReference type="Pfam" id="PF01430">
    <property type="entry name" value="HSP33"/>
    <property type="match status" value="1"/>
</dbReference>
<organism evidence="7 8">
    <name type="scientific">Natronogracilivirga saccharolytica</name>
    <dbReference type="NCBI Taxonomy" id="2812953"/>
    <lineage>
        <taxon>Bacteria</taxon>
        <taxon>Pseudomonadati</taxon>
        <taxon>Balneolota</taxon>
        <taxon>Balneolia</taxon>
        <taxon>Balneolales</taxon>
        <taxon>Cyclonatronaceae</taxon>
        <taxon>Natronogracilivirga</taxon>
    </lineage>
</organism>
<dbReference type="InterPro" id="IPR016153">
    <property type="entry name" value="Heat_shock_Hsp33_N"/>
</dbReference>
<comment type="function">
    <text evidence="6">Redox regulated molecular chaperone. Protects both thermally unfolding and oxidatively damaged proteins from irreversible aggregation. Plays an important role in the bacterial defense system toward oxidative stress.</text>
</comment>